<protein>
    <submittedName>
        <fullName evidence="1">Helix-turn-helix domain-containing protein</fullName>
    </submittedName>
</protein>
<reference evidence="1" key="1">
    <citation type="submission" date="2022-09" db="EMBL/GenBank/DDBJ databases">
        <title>Taxonomy of Curtobacterium flaccumfaciens.</title>
        <authorList>
            <person name="Osdaghi E."/>
            <person name="Taghavi S.M."/>
            <person name="Hamidizade M."/>
            <person name="Abachi H."/>
            <person name="Fazliarab A."/>
            <person name="Baeyen S."/>
            <person name="Portier P."/>
            <person name="Van Vaerenbergh J."/>
            <person name="Jacques M.-A."/>
        </authorList>
    </citation>
    <scope>NUCLEOTIDE SEQUENCE</scope>
    <source>
        <strain evidence="1">AGQB46</strain>
    </source>
</reference>
<sequence>MTHGRIDDPAQMRALAHPTRLRILGLLRANGAQTAATIGEVIDEAPGTISYHCTRLAAAGFIEPAPDAGTDRRERWWRAAHDASVWELADALDDPERLLATNALDHAVARVYAANYEAFVDHAPTFGREWVAASSSADRVLRLTAAELQDMGEELRGVVERWADVAAVHRTGDGSEQVFVLNQAYRWPRG</sequence>
<accession>A0A9Q9T3C0</accession>
<dbReference type="InterPro" id="IPR036390">
    <property type="entry name" value="WH_DNA-bd_sf"/>
</dbReference>
<evidence type="ECO:0000313" key="2">
    <source>
        <dbReference type="Proteomes" id="UP001062223"/>
    </source>
</evidence>
<dbReference type="EMBL" id="CP106879">
    <property type="protein sequence ID" value="UYC80539.1"/>
    <property type="molecule type" value="Genomic_DNA"/>
</dbReference>
<dbReference type="Gene3D" id="1.10.10.10">
    <property type="entry name" value="Winged helix-like DNA-binding domain superfamily/Winged helix DNA-binding domain"/>
    <property type="match status" value="1"/>
</dbReference>
<dbReference type="Pfam" id="PF12840">
    <property type="entry name" value="HTH_20"/>
    <property type="match status" value="1"/>
</dbReference>
<evidence type="ECO:0000313" key="1">
    <source>
        <dbReference type="EMBL" id="UYC80539.1"/>
    </source>
</evidence>
<dbReference type="InterPro" id="IPR036388">
    <property type="entry name" value="WH-like_DNA-bd_sf"/>
</dbReference>
<name>A0A9Q9T3C0_9MICO</name>
<dbReference type="CDD" id="cd00090">
    <property type="entry name" value="HTH_ARSR"/>
    <property type="match status" value="1"/>
</dbReference>
<dbReference type="Proteomes" id="UP001062223">
    <property type="component" value="Chromosome"/>
</dbReference>
<organism evidence="1 2">
    <name type="scientific">Curtobacterium poinsettiae</name>
    <dbReference type="NCBI Taxonomy" id="159612"/>
    <lineage>
        <taxon>Bacteria</taxon>
        <taxon>Bacillati</taxon>
        <taxon>Actinomycetota</taxon>
        <taxon>Actinomycetes</taxon>
        <taxon>Micrococcales</taxon>
        <taxon>Microbacteriaceae</taxon>
        <taxon>Curtobacterium</taxon>
    </lineage>
</organism>
<dbReference type="KEGG" id="cpoi:OE229_15695"/>
<dbReference type="AlphaFoldDB" id="A0A9Q9T3C0"/>
<dbReference type="RefSeq" id="WP_262138786.1">
    <property type="nucleotide sequence ID" value="NZ_CP106879.1"/>
</dbReference>
<dbReference type="InterPro" id="IPR011991">
    <property type="entry name" value="ArsR-like_HTH"/>
</dbReference>
<proteinExistence type="predicted"/>
<gene>
    <name evidence="1" type="ORF">OE229_15695</name>
</gene>
<dbReference type="SUPFAM" id="SSF46785">
    <property type="entry name" value="Winged helix' DNA-binding domain"/>
    <property type="match status" value="1"/>
</dbReference>